<evidence type="ECO:0000256" key="6">
    <source>
        <dbReference type="ARBA" id="ARBA00022927"/>
    </source>
</evidence>
<sequence length="143" mass="15769">MSYTTIVMLIILIGAIFFMQRSQRKQAQERQNQLNAIAKGDEVITIGGLYATVDEVDAQEQKLVLDVDGVYLPFEMTAIKRVVQKAGQTAEEERAQDQESSQAIETSQASQEPENEEAEQLSESAESDKEPADSADKDAAAEE</sequence>
<dbReference type="NCBIfam" id="NF005100">
    <property type="entry name" value="PRK06531.1"/>
    <property type="match status" value="1"/>
</dbReference>
<dbReference type="AlphaFoldDB" id="G5JWV1"/>
<gene>
    <name evidence="12" type="primary">yajC</name>
    <name evidence="12" type="ORF">STRMA_1248</name>
</gene>
<keyword evidence="9 11" id="KW-0472">Membrane</keyword>
<evidence type="ECO:0000256" key="9">
    <source>
        <dbReference type="ARBA" id="ARBA00023136"/>
    </source>
</evidence>
<keyword evidence="3" id="KW-0813">Transport</keyword>
<keyword evidence="4" id="KW-1003">Cell membrane</keyword>
<keyword evidence="5 11" id="KW-0812">Transmembrane</keyword>
<comment type="caution">
    <text evidence="12">The sequence shown here is derived from an EMBL/GenBank/DDBJ whole genome shotgun (WGS) entry which is preliminary data.</text>
</comment>
<evidence type="ECO:0000256" key="3">
    <source>
        <dbReference type="ARBA" id="ARBA00022448"/>
    </source>
</evidence>
<dbReference type="OrthoDB" id="9800132at2"/>
<dbReference type="GO" id="GO:0015031">
    <property type="term" value="P:protein transport"/>
    <property type="evidence" value="ECO:0007669"/>
    <property type="project" value="UniProtKB-KW"/>
</dbReference>
<comment type="subcellular location">
    <subcellularLocation>
        <location evidence="1">Cell membrane</location>
        <topology evidence="1">Single-pass membrane protein</topology>
    </subcellularLocation>
</comment>
<evidence type="ECO:0000256" key="1">
    <source>
        <dbReference type="ARBA" id="ARBA00004162"/>
    </source>
</evidence>
<keyword evidence="6" id="KW-0653">Protein transport</keyword>
<evidence type="ECO:0000256" key="5">
    <source>
        <dbReference type="ARBA" id="ARBA00022692"/>
    </source>
</evidence>
<dbReference type="eggNOG" id="COG1862">
    <property type="taxonomic scope" value="Bacteria"/>
</dbReference>
<dbReference type="GO" id="GO:0005886">
    <property type="term" value="C:plasma membrane"/>
    <property type="evidence" value="ECO:0007669"/>
    <property type="project" value="UniProtKB-SubCell"/>
</dbReference>
<dbReference type="PRINTS" id="PR01853">
    <property type="entry name" value="YAJCTRNLCASE"/>
</dbReference>
<feature type="region of interest" description="Disordered" evidence="10">
    <location>
        <begin position="85"/>
        <end position="143"/>
    </location>
</feature>
<dbReference type="RefSeq" id="WP_003079719.1">
    <property type="nucleotide sequence ID" value="NZ_AEUW02000001.1"/>
</dbReference>
<dbReference type="EMBL" id="AEUW02000001">
    <property type="protein sequence ID" value="EHJ52074.1"/>
    <property type="molecule type" value="Genomic_DNA"/>
</dbReference>
<evidence type="ECO:0000256" key="7">
    <source>
        <dbReference type="ARBA" id="ARBA00022989"/>
    </source>
</evidence>
<dbReference type="STRING" id="764298.STRMA_1248"/>
<keyword evidence="7 11" id="KW-1133">Transmembrane helix</keyword>
<proteinExistence type="inferred from homology"/>
<name>G5JWV1_9STRE</name>
<dbReference type="Proteomes" id="UP000003573">
    <property type="component" value="Unassembled WGS sequence"/>
</dbReference>
<dbReference type="PANTHER" id="PTHR33909">
    <property type="entry name" value="SEC TRANSLOCON ACCESSORY COMPLEX SUBUNIT YAJC"/>
    <property type="match status" value="1"/>
</dbReference>
<dbReference type="PANTHER" id="PTHR33909:SF1">
    <property type="entry name" value="SEC TRANSLOCON ACCESSORY COMPLEX SUBUNIT YAJC"/>
    <property type="match status" value="1"/>
</dbReference>
<evidence type="ECO:0000313" key="12">
    <source>
        <dbReference type="EMBL" id="EHJ52074.1"/>
    </source>
</evidence>
<dbReference type="Pfam" id="PF02699">
    <property type="entry name" value="YajC"/>
    <property type="match status" value="1"/>
</dbReference>
<protein>
    <submittedName>
        <fullName evidence="12">Preprotein translocase, YajC subunit</fullName>
    </submittedName>
</protein>
<reference evidence="12 13" key="1">
    <citation type="journal article" date="2014" name="Int. J. Syst. Evol. Microbiol.">
        <title>Phylogenomics and the dynamic genome evolution of the genus Streptococcus.</title>
        <authorList>
            <consortium name="The Broad Institute Genome Sequencing Platform"/>
            <person name="Richards V.P."/>
            <person name="Palmer S.R."/>
            <person name="Pavinski Bitar P.D."/>
            <person name="Qin X."/>
            <person name="Weinstock G.M."/>
            <person name="Highlander S.K."/>
            <person name="Town C.D."/>
            <person name="Burne R.A."/>
            <person name="Stanhope M.J."/>
        </authorList>
    </citation>
    <scope>NUCLEOTIDE SEQUENCE [LARGE SCALE GENOMIC DNA]</scope>
    <source>
        <strain evidence="12 13">NCTC 11558</strain>
    </source>
</reference>
<feature type="compositionally biased region" description="Basic and acidic residues" evidence="10">
    <location>
        <begin position="126"/>
        <end position="143"/>
    </location>
</feature>
<keyword evidence="8" id="KW-0811">Translocation</keyword>
<feature type="transmembrane region" description="Helical" evidence="11">
    <location>
        <begin position="6"/>
        <end position="22"/>
    </location>
</feature>
<evidence type="ECO:0000256" key="8">
    <source>
        <dbReference type="ARBA" id="ARBA00023010"/>
    </source>
</evidence>
<dbReference type="InterPro" id="IPR003849">
    <property type="entry name" value="Preprotein_translocase_YajC"/>
</dbReference>
<evidence type="ECO:0000313" key="13">
    <source>
        <dbReference type="Proteomes" id="UP000003573"/>
    </source>
</evidence>
<dbReference type="NCBIfam" id="TIGR00739">
    <property type="entry name" value="yajC"/>
    <property type="match status" value="1"/>
</dbReference>
<keyword evidence="13" id="KW-1185">Reference proteome</keyword>
<organism evidence="12 13">
    <name type="scientific">Streptococcus macacae NCTC 11558</name>
    <dbReference type="NCBI Taxonomy" id="764298"/>
    <lineage>
        <taxon>Bacteria</taxon>
        <taxon>Bacillati</taxon>
        <taxon>Bacillota</taxon>
        <taxon>Bacilli</taxon>
        <taxon>Lactobacillales</taxon>
        <taxon>Streptococcaceae</taxon>
        <taxon>Streptococcus</taxon>
    </lineage>
</organism>
<evidence type="ECO:0000256" key="2">
    <source>
        <dbReference type="ARBA" id="ARBA00006742"/>
    </source>
</evidence>
<evidence type="ECO:0000256" key="10">
    <source>
        <dbReference type="SAM" id="MobiDB-lite"/>
    </source>
</evidence>
<comment type="similarity">
    <text evidence="2">Belongs to the YajC family.</text>
</comment>
<evidence type="ECO:0000256" key="4">
    <source>
        <dbReference type="ARBA" id="ARBA00022475"/>
    </source>
</evidence>
<dbReference type="SMART" id="SM01323">
    <property type="entry name" value="YajC"/>
    <property type="match status" value="1"/>
</dbReference>
<accession>G5JWV1</accession>
<evidence type="ECO:0000256" key="11">
    <source>
        <dbReference type="SAM" id="Phobius"/>
    </source>
</evidence>